<protein>
    <submittedName>
        <fullName evidence="1">Uncharacterized protein</fullName>
    </submittedName>
</protein>
<proteinExistence type="predicted"/>
<sequence>MALAINSPVCGVLNRLKTVSRNIFCGATNPLREPAIIYEIKVKTSFSHLLI</sequence>
<gene>
    <name evidence="1" type="ORF">SMRZ_LOCUS17797</name>
</gene>
<dbReference type="Proteomes" id="UP000277204">
    <property type="component" value="Unassembled WGS sequence"/>
</dbReference>
<organism evidence="1 2">
    <name type="scientific">Schistosoma margrebowiei</name>
    <dbReference type="NCBI Taxonomy" id="48269"/>
    <lineage>
        <taxon>Eukaryota</taxon>
        <taxon>Metazoa</taxon>
        <taxon>Spiralia</taxon>
        <taxon>Lophotrochozoa</taxon>
        <taxon>Platyhelminthes</taxon>
        <taxon>Trematoda</taxon>
        <taxon>Digenea</taxon>
        <taxon>Strigeidida</taxon>
        <taxon>Schistosomatoidea</taxon>
        <taxon>Schistosomatidae</taxon>
        <taxon>Schistosoma</taxon>
    </lineage>
</organism>
<keyword evidence="2" id="KW-1185">Reference proteome</keyword>
<evidence type="ECO:0000313" key="1">
    <source>
        <dbReference type="EMBL" id="VDP25211.1"/>
    </source>
</evidence>
<accession>A0A3P8BW68</accession>
<dbReference type="EMBL" id="UZAI01017465">
    <property type="protein sequence ID" value="VDP25211.1"/>
    <property type="molecule type" value="Genomic_DNA"/>
</dbReference>
<reference evidence="1 2" key="1">
    <citation type="submission" date="2018-11" db="EMBL/GenBank/DDBJ databases">
        <authorList>
            <consortium name="Pathogen Informatics"/>
        </authorList>
    </citation>
    <scope>NUCLEOTIDE SEQUENCE [LARGE SCALE GENOMIC DNA]</scope>
    <source>
        <strain evidence="1 2">Zambia</strain>
    </source>
</reference>
<dbReference type="AlphaFoldDB" id="A0A3P8BW68"/>
<name>A0A3P8BW68_9TREM</name>
<evidence type="ECO:0000313" key="2">
    <source>
        <dbReference type="Proteomes" id="UP000277204"/>
    </source>
</evidence>